<keyword evidence="3" id="KW-1185">Reference proteome</keyword>
<feature type="compositionally biased region" description="Basic residues" evidence="1">
    <location>
        <begin position="82"/>
        <end position="104"/>
    </location>
</feature>
<dbReference type="RefSeq" id="XP_014154839.1">
    <property type="nucleotide sequence ID" value="XM_014299364.1"/>
</dbReference>
<accession>A0A0L0FVS1</accession>
<evidence type="ECO:0000313" key="2">
    <source>
        <dbReference type="EMBL" id="KNC80937.1"/>
    </source>
</evidence>
<evidence type="ECO:0000313" key="3">
    <source>
        <dbReference type="Proteomes" id="UP000054560"/>
    </source>
</evidence>
<dbReference type="EMBL" id="KQ242088">
    <property type="protein sequence ID" value="KNC80937.1"/>
    <property type="molecule type" value="Genomic_DNA"/>
</dbReference>
<organism evidence="2 3">
    <name type="scientific">Sphaeroforma arctica JP610</name>
    <dbReference type="NCBI Taxonomy" id="667725"/>
    <lineage>
        <taxon>Eukaryota</taxon>
        <taxon>Ichthyosporea</taxon>
        <taxon>Ichthyophonida</taxon>
        <taxon>Sphaeroforma</taxon>
    </lineage>
</organism>
<sequence>MLNLGGSYALAEGHPFYVVDDIPMGCDLLIGYDQMRHSKRALMWSADTLLLVPQSVMKWSWLKSTNVPLSPHVKPILGYRQPKPRAKRGNKRIKKRHKPRRTQRRAAGGASDEEAQSDYQTAQL</sequence>
<proteinExistence type="predicted"/>
<gene>
    <name evidence="2" type="ORF">SARC_06725</name>
</gene>
<dbReference type="GeneID" id="25907229"/>
<dbReference type="Proteomes" id="UP000054560">
    <property type="component" value="Unassembled WGS sequence"/>
</dbReference>
<protein>
    <submittedName>
        <fullName evidence="2">Uncharacterized protein</fullName>
    </submittedName>
</protein>
<reference evidence="2 3" key="1">
    <citation type="submission" date="2011-02" db="EMBL/GenBank/DDBJ databases">
        <title>The Genome Sequence of Sphaeroforma arctica JP610.</title>
        <authorList>
            <consortium name="The Broad Institute Genome Sequencing Platform"/>
            <person name="Russ C."/>
            <person name="Cuomo C."/>
            <person name="Young S.K."/>
            <person name="Zeng Q."/>
            <person name="Gargeya S."/>
            <person name="Alvarado L."/>
            <person name="Berlin A."/>
            <person name="Chapman S.B."/>
            <person name="Chen Z."/>
            <person name="Freedman E."/>
            <person name="Gellesch M."/>
            <person name="Goldberg J."/>
            <person name="Griggs A."/>
            <person name="Gujja S."/>
            <person name="Heilman E."/>
            <person name="Heiman D."/>
            <person name="Howarth C."/>
            <person name="Mehta T."/>
            <person name="Neiman D."/>
            <person name="Pearson M."/>
            <person name="Roberts A."/>
            <person name="Saif S."/>
            <person name="Shea T."/>
            <person name="Shenoy N."/>
            <person name="Sisk P."/>
            <person name="Stolte C."/>
            <person name="Sykes S."/>
            <person name="White J."/>
            <person name="Yandava C."/>
            <person name="Burger G."/>
            <person name="Gray M.W."/>
            <person name="Holland P.W.H."/>
            <person name="King N."/>
            <person name="Lang F.B.F."/>
            <person name="Roger A.J."/>
            <person name="Ruiz-Trillo I."/>
            <person name="Haas B."/>
            <person name="Nusbaum C."/>
            <person name="Birren B."/>
        </authorList>
    </citation>
    <scope>NUCLEOTIDE SEQUENCE [LARGE SCALE GENOMIC DNA]</scope>
    <source>
        <strain evidence="2 3">JP610</strain>
    </source>
</reference>
<dbReference type="AlphaFoldDB" id="A0A0L0FVS1"/>
<feature type="region of interest" description="Disordered" evidence="1">
    <location>
        <begin position="73"/>
        <end position="124"/>
    </location>
</feature>
<evidence type="ECO:0000256" key="1">
    <source>
        <dbReference type="SAM" id="MobiDB-lite"/>
    </source>
</evidence>
<name>A0A0L0FVS1_9EUKA</name>